<dbReference type="InterPro" id="IPR008209">
    <property type="entry name" value="PEP_carboxykinase_GTP"/>
</dbReference>
<dbReference type="GO" id="GO:0005829">
    <property type="term" value="C:cytosol"/>
    <property type="evidence" value="ECO:0007669"/>
    <property type="project" value="TreeGrafter"/>
</dbReference>
<keyword evidence="5" id="KW-0547">Nucleotide-binding</keyword>
<feature type="domain" description="Phosphoenolpyruvate carboxykinase GTP-utilising N-terminal" evidence="11">
    <location>
        <begin position="2"/>
        <end position="227"/>
    </location>
</feature>
<evidence type="ECO:0000256" key="8">
    <source>
        <dbReference type="ARBA" id="ARBA00023211"/>
    </source>
</evidence>
<dbReference type="AlphaFoldDB" id="A0A6B2L079"/>
<dbReference type="GO" id="GO:0006094">
    <property type="term" value="P:gluconeogenesis"/>
    <property type="evidence" value="ECO:0007669"/>
    <property type="project" value="InterPro"/>
</dbReference>
<reference evidence="12" key="1">
    <citation type="journal article" date="2020" name="J. Eukaryot. Microbiol.">
        <title>De novo Sequencing, Assembly and Annotation of the Transcriptome for the Free-Living Testate Amoeba Arcella intermedia.</title>
        <authorList>
            <person name="Ribeiro G.M."/>
            <person name="Porfirio-Sousa A.L."/>
            <person name="Maurer-Alcala X.X."/>
            <person name="Katz L.A."/>
            <person name="Lahr D.J.G."/>
        </authorList>
    </citation>
    <scope>NUCLEOTIDE SEQUENCE</scope>
</reference>
<dbReference type="Gene3D" id="3.40.449.10">
    <property type="entry name" value="Phosphoenolpyruvate Carboxykinase, domain 1"/>
    <property type="match status" value="1"/>
</dbReference>
<evidence type="ECO:0000256" key="9">
    <source>
        <dbReference type="ARBA" id="ARBA00023239"/>
    </source>
</evidence>
<comment type="similarity">
    <text evidence="2">Belongs to the phosphoenolpyruvate carboxykinase [GTP] family.</text>
</comment>
<dbReference type="NCBIfam" id="NF003253">
    <property type="entry name" value="PRK04210.1"/>
    <property type="match status" value="1"/>
</dbReference>
<organism evidence="12">
    <name type="scientific">Arcella intermedia</name>
    <dbReference type="NCBI Taxonomy" id="1963864"/>
    <lineage>
        <taxon>Eukaryota</taxon>
        <taxon>Amoebozoa</taxon>
        <taxon>Tubulinea</taxon>
        <taxon>Elardia</taxon>
        <taxon>Arcellinida</taxon>
        <taxon>Sphaerothecina</taxon>
        <taxon>Arcellidae</taxon>
        <taxon>Arcella</taxon>
    </lineage>
</organism>
<feature type="domain" description="Phosphoenolpyruvate carboxykinase C-terminal P-loop" evidence="10">
    <location>
        <begin position="231"/>
        <end position="585"/>
    </location>
</feature>
<dbReference type="Pfam" id="PF00821">
    <property type="entry name" value="PEPCK_GTP"/>
    <property type="match status" value="1"/>
</dbReference>
<dbReference type="EMBL" id="GIBP01001431">
    <property type="protein sequence ID" value="NDV30400.1"/>
    <property type="molecule type" value="Transcribed_RNA"/>
</dbReference>
<dbReference type="GO" id="GO:0071333">
    <property type="term" value="P:cellular response to glucose stimulus"/>
    <property type="evidence" value="ECO:0007669"/>
    <property type="project" value="TreeGrafter"/>
</dbReference>
<keyword evidence="6" id="KW-0210">Decarboxylase</keyword>
<dbReference type="EC" id="4.1.1.32" evidence="3"/>
<dbReference type="GO" id="GO:0046327">
    <property type="term" value="P:glycerol biosynthetic process from pyruvate"/>
    <property type="evidence" value="ECO:0007669"/>
    <property type="project" value="TreeGrafter"/>
</dbReference>
<dbReference type="SUPFAM" id="SSF68923">
    <property type="entry name" value="PEP carboxykinase N-terminal domain"/>
    <property type="match status" value="1"/>
</dbReference>
<dbReference type="Gene3D" id="3.90.228.20">
    <property type="match status" value="1"/>
</dbReference>
<evidence type="ECO:0000256" key="1">
    <source>
        <dbReference type="ARBA" id="ARBA00001936"/>
    </source>
</evidence>
<dbReference type="GO" id="GO:0042594">
    <property type="term" value="P:response to starvation"/>
    <property type="evidence" value="ECO:0007669"/>
    <property type="project" value="TreeGrafter"/>
</dbReference>
<evidence type="ECO:0000256" key="5">
    <source>
        <dbReference type="ARBA" id="ARBA00022741"/>
    </source>
</evidence>
<keyword evidence="7" id="KW-0342">GTP-binding</keyword>
<dbReference type="PANTHER" id="PTHR11561">
    <property type="entry name" value="PHOSPHOENOLPYRUVATE CARBOXYKINASE"/>
    <property type="match status" value="1"/>
</dbReference>
<dbReference type="CDD" id="cd00819">
    <property type="entry name" value="PEPCK_GTP"/>
    <property type="match status" value="1"/>
</dbReference>
<dbReference type="PANTHER" id="PTHR11561:SF0">
    <property type="entry name" value="PHOSPHOENOLPYRUVATE CARBOXYKINASE [GTP]-RELATED"/>
    <property type="match status" value="1"/>
</dbReference>
<keyword evidence="8" id="KW-0464">Manganese</keyword>
<keyword evidence="4" id="KW-0479">Metal-binding</keyword>
<keyword evidence="9" id="KW-0456">Lyase</keyword>
<dbReference type="GO" id="GO:0030145">
    <property type="term" value="F:manganese ion binding"/>
    <property type="evidence" value="ECO:0007669"/>
    <property type="project" value="TreeGrafter"/>
</dbReference>
<dbReference type="PIRSF" id="PIRSF001348">
    <property type="entry name" value="PEP_carboxykinase_GTP"/>
    <property type="match status" value="1"/>
</dbReference>
<dbReference type="GO" id="GO:0006107">
    <property type="term" value="P:oxaloacetate metabolic process"/>
    <property type="evidence" value="ECO:0007669"/>
    <property type="project" value="TreeGrafter"/>
</dbReference>
<dbReference type="InterPro" id="IPR008210">
    <property type="entry name" value="PEP_carboxykinase_N"/>
</dbReference>
<dbReference type="InterPro" id="IPR013035">
    <property type="entry name" value="PEP_carboxykinase_C"/>
</dbReference>
<dbReference type="InterPro" id="IPR035077">
    <property type="entry name" value="PEP_carboxykinase_GTP_C"/>
</dbReference>
<dbReference type="HAMAP" id="MF_00452">
    <property type="entry name" value="PEPCK_GTP"/>
    <property type="match status" value="1"/>
</dbReference>
<dbReference type="GO" id="GO:0004613">
    <property type="term" value="F:phosphoenolpyruvate carboxykinase (GTP) activity"/>
    <property type="evidence" value="ECO:0007669"/>
    <property type="project" value="UniProtKB-EC"/>
</dbReference>
<comment type="cofactor">
    <cofactor evidence="1">
        <name>Mn(2+)</name>
        <dbReference type="ChEBI" id="CHEBI:29035"/>
    </cofactor>
</comment>
<evidence type="ECO:0000259" key="11">
    <source>
        <dbReference type="Pfam" id="PF17297"/>
    </source>
</evidence>
<evidence type="ECO:0000256" key="2">
    <source>
        <dbReference type="ARBA" id="ARBA00005796"/>
    </source>
</evidence>
<evidence type="ECO:0000256" key="6">
    <source>
        <dbReference type="ARBA" id="ARBA00022793"/>
    </source>
</evidence>
<dbReference type="Gene3D" id="2.170.8.10">
    <property type="entry name" value="Phosphoenolpyruvate Carboxykinase, domain 2"/>
    <property type="match status" value="1"/>
</dbReference>
<evidence type="ECO:0000256" key="3">
    <source>
        <dbReference type="ARBA" id="ARBA00012306"/>
    </source>
</evidence>
<protein>
    <recommendedName>
        <fullName evidence="3">phosphoenolpyruvate carboxykinase (GTP)</fullName>
        <ecNumber evidence="3">4.1.1.32</ecNumber>
    </recommendedName>
</protein>
<evidence type="ECO:0000259" key="10">
    <source>
        <dbReference type="Pfam" id="PF00821"/>
    </source>
</evidence>
<dbReference type="GO" id="GO:0005525">
    <property type="term" value="F:GTP binding"/>
    <property type="evidence" value="ECO:0007669"/>
    <property type="project" value="UniProtKB-KW"/>
</dbReference>
<sequence>MKWVEDMKALLKPENVHWVSGTKEEYNELCDTMISSGAMVRLNPEYRPDSYLVRTHPDDTMRIENSTYIATPNKKDAGPLNLWGEPADLRKQILALLDGSMKGRTMYIIPFCMGPVGSTYARYGVQVTDSPYVVLNMLVQTRAGTEVLSVLKESQYFLPCVHSVGAPITGEQKKESWPCNPNKRMIVHFADPNNNDYSVYSYGSGFGSNAIVCRISYGLRLGSIMGRKQGWLAERCALFGITSPEGKRIYVAAALPKGCGKTALSMLVPTVPGWTVRCVGDDIAWLYVGEDGGLWAINPEAGFYDVATGMSDFTNRAGVATVQRNTIFTNVAMTPDGDVWWEGKTKTAPEKLIDWKGAEWTPASTTSASHPQSRFTVPAKQCPVIDPHWDNPNGVPISAFIFGGKRKTTYPLVTEAATWEQGVFLASAIGSDTANGVHRDPMALTPFLGYNVNDYLQNWINFRTQLGYNIPKIFVVNWFRENPATKAPFWPGFGENSRILKWVHQRTTGATGASEKVENTPIGLIPSVSALDLRGIDISAQTVSGALKVNKAEWAAEFESISQFYNTLGDDFPAALKQQLKAAQEEMNNL</sequence>
<dbReference type="Pfam" id="PF17297">
    <property type="entry name" value="PEPCK_N"/>
    <property type="match status" value="1"/>
</dbReference>
<dbReference type="GO" id="GO:0033993">
    <property type="term" value="P:response to lipid"/>
    <property type="evidence" value="ECO:0007669"/>
    <property type="project" value="TreeGrafter"/>
</dbReference>
<evidence type="ECO:0000256" key="7">
    <source>
        <dbReference type="ARBA" id="ARBA00023134"/>
    </source>
</evidence>
<proteinExistence type="inferred from homology"/>
<dbReference type="SUPFAM" id="SSF53795">
    <property type="entry name" value="PEP carboxykinase-like"/>
    <property type="match status" value="1"/>
</dbReference>
<name>A0A6B2L079_9EUKA</name>
<accession>A0A6B2L079</accession>
<dbReference type="InterPro" id="IPR035078">
    <property type="entry name" value="PEP_carboxykinase_GTP_N"/>
</dbReference>
<evidence type="ECO:0000313" key="12">
    <source>
        <dbReference type="EMBL" id="NDV30400.1"/>
    </source>
</evidence>
<evidence type="ECO:0000256" key="4">
    <source>
        <dbReference type="ARBA" id="ARBA00022723"/>
    </source>
</evidence>
<dbReference type="GO" id="GO:0019543">
    <property type="term" value="P:propionate catabolic process"/>
    <property type="evidence" value="ECO:0007669"/>
    <property type="project" value="TreeGrafter"/>
</dbReference>